<proteinExistence type="predicted"/>
<feature type="non-terminal residue" evidence="2">
    <location>
        <position position="1"/>
    </location>
</feature>
<reference evidence="2" key="1">
    <citation type="submission" date="2020-02" db="EMBL/GenBank/DDBJ databases">
        <authorList>
            <person name="Meier V. D."/>
        </authorList>
    </citation>
    <scope>NUCLEOTIDE SEQUENCE</scope>
    <source>
        <strain evidence="2">AVDCRST_MAG19</strain>
    </source>
</reference>
<evidence type="ECO:0000313" key="2">
    <source>
        <dbReference type="EMBL" id="CAA9584959.1"/>
    </source>
</evidence>
<feature type="compositionally biased region" description="Basic and acidic residues" evidence="1">
    <location>
        <begin position="1"/>
        <end position="22"/>
    </location>
</feature>
<dbReference type="AlphaFoldDB" id="A0A6J4VWL0"/>
<accession>A0A6J4VWL0</accession>
<name>A0A6J4VWL0_9BACT</name>
<sequence length="52" mass="4827">GAGHLRDLHRADQGPVRSREGSGRSGANGGAAAGGGDGLVRGGGGGGYPGDV</sequence>
<dbReference type="EMBL" id="CADCWL010000247">
    <property type="protein sequence ID" value="CAA9584959.1"/>
    <property type="molecule type" value="Genomic_DNA"/>
</dbReference>
<feature type="compositionally biased region" description="Gly residues" evidence="1">
    <location>
        <begin position="23"/>
        <end position="52"/>
    </location>
</feature>
<protein>
    <submittedName>
        <fullName evidence="2">Nucleoside ABC transporter, periplasmic nucleoside-binding protein</fullName>
    </submittedName>
</protein>
<evidence type="ECO:0000256" key="1">
    <source>
        <dbReference type="SAM" id="MobiDB-lite"/>
    </source>
</evidence>
<gene>
    <name evidence="2" type="ORF">AVDCRST_MAG19-4829</name>
</gene>
<organism evidence="2">
    <name type="scientific">uncultured Thermomicrobiales bacterium</name>
    <dbReference type="NCBI Taxonomy" id="1645740"/>
    <lineage>
        <taxon>Bacteria</taxon>
        <taxon>Pseudomonadati</taxon>
        <taxon>Thermomicrobiota</taxon>
        <taxon>Thermomicrobia</taxon>
        <taxon>Thermomicrobiales</taxon>
        <taxon>environmental samples</taxon>
    </lineage>
</organism>
<feature type="non-terminal residue" evidence="2">
    <location>
        <position position="52"/>
    </location>
</feature>
<feature type="region of interest" description="Disordered" evidence="1">
    <location>
        <begin position="1"/>
        <end position="52"/>
    </location>
</feature>